<keyword evidence="3 6" id="KW-0028">Amino-acid biosynthesis</keyword>
<keyword evidence="5 6" id="KW-0100">Branched-chain amino acid biosynthesis</keyword>
<evidence type="ECO:0000256" key="1">
    <source>
        <dbReference type="ARBA" id="ARBA00009869"/>
    </source>
</evidence>
<dbReference type="Pfam" id="PF00694">
    <property type="entry name" value="Aconitase_C"/>
    <property type="match status" value="1"/>
</dbReference>
<sequence>MIIRGKCWKLGDNISTDHIISGKYKFEAINDINKMAVHVLEEVIPDFYKLVSRGDVIVGGRNFGKGSSREQAPRLLKLVGIGAVVAKSFAHIFYRNAVNIGLPVVVAKTIPDISETGDVIEINIASGVIRNVSKGVEERVSPYPREILEVLVNGGITEYIKRYGGLPWSRSIR</sequence>
<evidence type="ECO:0000256" key="5">
    <source>
        <dbReference type="ARBA" id="ARBA00023304"/>
    </source>
</evidence>
<dbReference type="InterPro" id="IPR050075">
    <property type="entry name" value="LeuD"/>
</dbReference>
<evidence type="ECO:0000256" key="2">
    <source>
        <dbReference type="ARBA" id="ARBA00022430"/>
    </source>
</evidence>
<keyword evidence="4 6" id="KW-0456">Lyase</keyword>
<comment type="catalytic activity">
    <reaction evidence="6">
        <text>(2R,3S)-3-isopropylmalate = (2S)-2-isopropylmalate</text>
        <dbReference type="Rhea" id="RHEA:32287"/>
        <dbReference type="ChEBI" id="CHEBI:1178"/>
        <dbReference type="ChEBI" id="CHEBI:35121"/>
        <dbReference type="EC" id="4.2.1.33"/>
    </reaction>
</comment>
<dbReference type="InterPro" id="IPR000573">
    <property type="entry name" value="AconitaseA/IPMdHydase_ssu_swvl"/>
</dbReference>
<dbReference type="GO" id="GO:0003861">
    <property type="term" value="F:3-isopropylmalate dehydratase activity"/>
    <property type="evidence" value="ECO:0007669"/>
    <property type="project" value="UniProtKB-UniRule"/>
</dbReference>
<dbReference type="GO" id="GO:0009098">
    <property type="term" value="P:L-leucine biosynthetic process"/>
    <property type="evidence" value="ECO:0007669"/>
    <property type="project" value="UniProtKB-UniRule"/>
</dbReference>
<evidence type="ECO:0000256" key="6">
    <source>
        <dbReference type="HAMAP-Rule" id="MF_01032"/>
    </source>
</evidence>
<dbReference type="PANTHER" id="PTHR43345">
    <property type="entry name" value="3-ISOPROPYLMALATE DEHYDRATASE SMALL SUBUNIT 2-RELATED-RELATED"/>
    <property type="match status" value="1"/>
</dbReference>
<reference evidence="8" key="1">
    <citation type="journal article" date="2020" name="mSystems">
        <title>Genome- and Community-Level Interaction Insights into Carbon Utilization and Element Cycling Functions of Hydrothermarchaeota in Hydrothermal Sediment.</title>
        <authorList>
            <person name="Zhou Z."/>
            <person name="Liu Y."/>
            <person name="Xu W."/>
            <person name="Pan J."/>
            <person name="Luo Z.H."/>
            <person name="Li M."/>
        </authorList>
    </citation>
    <scope>NUCLEOTIDE SEQUENCE [LARGE SCALE GENOMIC DNA]</scope>
    <source>
        <strain evidence="8">SpSt-125</strain>
    </source>
</reference>
<evidence type="ECO:0000259" key="7">
    <source>
        <dbReference type="Pfam" id="PF00694"/>
    </source>
</evidence>
<keyword evidence="2 6" id="KW-0432">Leucine biosynthesis</keyword>
<comment type="caution">
    <text evidence="8">The sequence shown here is derived from an EMBL/GenBank/DDBJ whole genome shotgun (WGS) entry which is preliminary data.</text>
</comment>
<comment type="subunit">
    <text evidence="6">Heterodimer of LeuC and LeuD.</text>
</comment>
<accession>A0A7J2U2I4</accession>
<name>A0A7J2U2I4_9CREN</name>
<dbReference type="SUPFAM" id="SSF52016">
    <property type="entry name" value="LeuD/IlvD-like"/>
    <property type="match status" value="1"/>
</dbReference>
<dbReference type="UniPathway" id="UPA00048">
    <property type="reaction ID" value="UER00071"/>
</dbReference>
<evidence type="ECO:0000313" key="8">
    <source>
        <dbReference type="EMBL" id="HEM67048.1"/>
    </source>
</evidence>
<dbReference type="Gene3D" id="3.20.19.10">
    <property type="entry name" value="Aconitase, domain 4"/>
    <property type="match status" value="1"/>
</dbReference>
<evidence type="ECO:0000256" key="4">
    <source>
        <dbReference type="ARBA" id="ARBA00023239"/>
    </source>
</evidence>
<gene>
    <name evidence="6" type="primary">leuD</name>
    <name evidence="8" type="ORF">ENO26_05730</name>
</gene>
<feature type="domain" description="Aconitase A/isopropylmalate dehydratase small subunit swivel" evidence="7">
    <location>
        <begin position="56"/>
        <end position="103"/>
    </location>
</feature>
<protein>
    <recommendedName>
        <fullName evidence="6">3-isopropylmalate dehydratase small subunit</fullName>
        <ecNumber evidence="6">4.2.1.33</ecNumber>
    </recommendedName>
    <alternativeName>
        <fullName evidence="6">Alpha-IPM isomerase</fullName>
        <shortName evidence="6">IPMI</shortName>
    </alternativeName>
    <alternativeName>
        <fullName evidence="6">Isopropylmalate isomerase</fullName>
    </alternativeName>
</protein>
<comment type="function">
    <text evidence="6">Catalyzes the isomerization between 2-isopropylmalate and 3-isopropylmalate, via the formation of 2-isopropylmaleate.</text>
</comment>
<comment type="pathway">
    <text evidence="6">Amino-acid biosynthesis; L-leucine biosynthesis; L-leucine from 3-methyl-2-oxobutanoate: step 2/4.</text>
</comment>
<comment type="similarity">
    <text evidence="1 6">Belongs to the LeuD family. LeuD type 2 subfamily.</text>
</comment>
<dbReference type="HAMAP" id="MF_01032">
    <property type="entry name" value="LeuD_type2"/>
    <property type="match status" value="1"/>
</dbReference>
<proteinExistence type="inferred from homology"/>
<dbReference type="InterPro" id="IPR015928">
    <property type="entry name" value="Aconitase/3IPM_dehydase_swvl"/>
</dbReference>
<dbReference type="EC" id="4.2.1.33" evidence="6"/>
<dbReference type="AlphaFoldDB" id="A0A7J2U2I4"/>
<dbReference type="EMBL" id="DSEU01000040">
    <property type="protein sequence ID" value="HEM67048.1"/>
    <property type="molecule type" value="Genomic_DNA"/>
</dbReference>
<dbReference type="InterPro" id="IPR011827">
    <property type="entry name" value="LeuD_type2/HacB/DmdB"/>
</dbReference>
<dbReference type="PANTHER" id="PTHR43345:SF2">
    <property type="entry name" value="3-ISOPROPYLMALATE DEHYDRATASE SMALL SUBUNIT 1"/>
    <property type="match status" value="1"/>
</dbReference>
<evidence type="ECO:0000256" key="3">
    <source>
        <dbReference type="ARBA" id="ARBA00022605"/>
    </source>
</evidence>
<organism evidence="8">
    <name type="scientific">Ignisphaera aggregans</name>
    <dbReference type="NCBI Taxonomy" id="334771"/>
    <lineage>
        <taxon>Archaea</taxon>
        <taxon>Thermoproteota</taxon>
        <taxon>Thermoprotei</taxon>
        <taxon>Desulfurococcales</taxon>
        <taxon>Desulfurococcaceae</taxon>
        <taxon>Ignisphaera</taxon>
    </lineage>
</organism>
<dbReference type="NCBIfam" id="TIGR02087">
    <property type="entry name" value="LEUD_arch"/>
    <property type="match status" value="1"/>
</dbReference>